<gene>
    <name evidence="1" type="ORF">AOZ06_45395</name>
</gene>
<dbReference type="KEGG" id="kphy:AOZ06_45395"/>
<dbReference type="Proteomes" id="UP000063699">
    <property type="component" value="Chromosome"/>
</dbReference>
<name>A0A0N9IEG8_9PSEU</name>
<evidence type="ECO:0000313" key="2">
    <source>
        <dbReference type="Proteomes" id="UP000063699"/>
    </source>
</evidence>
<keyword evidence="2" id="KW-1185">Reference proteome</keyword>
<dbReference type="OrthoDB" id="5244356at2"/>
<proteinExistence type="predicted"/>
<reference evidence="1 2" key="1">
    <citation type="submission" date="2015-07" db="EMBL/GenBank/DDBJ databases">
        <title>Genome sequencing of Kibdelosporangium phytohabitans.</title>
        <authorList>
            <person name="Qin S."/>
            <person name="Xing K."/>
        </authorList>
    </citation>
    <scope>NUCLEOTIDE SEQUENCE [LARGE SCALE GENOMIC DNA]</scope>
    <source>
        <strain evidence="1 2">KLBMP1111</strain>
    </source>
</reference>
<accession>A0A0N9IEG8</accession>
<dbReference type="EMBL" id="CP012752">
    <property type="protein sequence ID" value="ALG13140.1"/>
    <property type="molecule type" value="Genomic_DNA"/>
</dbReference>
<protein>
    <submittedName>
        <fullName evidence="1">Uncharacterized protein</fullName>
    </submittedName>
</protein>
<evidence type="ECO:0000313" key="1">
    <source>
        <dbReference type="EMBL" id="ALG13140.1"/>
    </source>
</evidence>
<dbReference type="AlphaFoldDB" id="A0A0N9IEG8"/>
<dbReference type="RefSeq" id="WP_054295029.1">
    <property type="nucleotide sequence ID" value="NZ_CP012752.1"/>
</dbReference>
<sequence>MHAVLVVDNGKLVAVVQRPDVAGGPPDHVPARQIGRSQERVTSAHADLGSVWRAMRGLR</sequence>
<organism evidence="1 2">
    <name type="scientific">Kibdelosporangium phytohabitans</name>
    <dbReference type="NCBI Taxonomy" id="860235"/>
    <lineage>
        <taxon>Bacteria</taxon>
        <taxon>Bacillati</taxon>
        <taxon>Actinomycetota</taxon>
        <taxon>Actinomycetes</taxon>
        <taxon>Pseudonocardiales</taxon>
        <taxon>Pseudonocardiaceae</taxon>
        <taxon>Kibdelosporangium</taxon>
    </lineage>
</organism>